<evidence type="ECO:0000256" key="3">
    <source>
        <dbReference type="ARBA" id="ARBA00022691"/>
    </source>
</evidence>
<reference evidence="5 7" key="1">
    <citation type="submission" date="2015-09" db="EMBL/GenBank/DDBJ databases">
        <title>Identification and resolution of microdiversity through metagenomic sequencing of parallel consortia.</title>
        <authorList>
            <person name="Nelson W.C."/>
            <person name="Romine M.F."/>
            <person name="Lindemann S.R."/>
        </authorList>
    </citation>
    <scope>NUCLEOTIDE SEQUENCE [LARGE SCALE GENOMIC DNA]</scope>
    <source>
        <strain evidence="5">HL-109</strain>
    </source>
</reference>
<dbReference type="EMBL" id="FMBM01000003">
    <property type="protein sequence ID" value="SCC82679.1"/>
    <property type="molecule type" value="Genomic_DNA"/>
</dbReference>
<name>A0A0P8BSD8_9HYPH</name>
<feature type="domain" description="S-adenosylmethionine-dependent methyltransferase" evidence="4">
    <location>
        <begin position="83"/>
        <end position="214"/>
    </location>
</feature>
<evidence type="ECO:0000313" key="6">
    <source>
        <dbReference type="EMBL" id="SCC82679.1"/>
    </source>
</evidence>
<dbReference type="Pfam" id="PF10672">
    <property type="entry name" value="Methyltrans_SAM"/>
    <property type="match status" value="1"/>
</dbReference>
<keyword evidence="1 5" id="KW-0489">Methyltransferase</keyword>
<keyword evidence="2 5" id="KW-0808">Transferase</keyword>
<dbReference type="GO" id="GO:0032259">
    <property type="term" value="P:methylation"/>
    <property type="evidence" value="ECO:0007669"/>
    <property type="project" value="UniProtKB-KW"/>
</dbReference>
<accession>A0A0P8BSD8</accession>
<dbReference type="Proteomes" id="UP000050497">
    <property type="component" value="Unassembled WGS sequence"/>
</dbReference>
<evidence type="ECO:0000256" key="2">
    <source>
        <dbReference type="ARBA" id="ARBA00022679"/>
    </source>
</evidence>
<evidence type="ECO:0000256" key="1">
    <source>
        <dbReference type="ARBA" id="ARBA00022603"/>
    </source>
</evidence>
<sequence>MPKDTPRADRAELLVTDGWEDYRLLDTGGGRKLERFGRVVLDRPEPQAIWQKSDPGQWKQADAAFEAKEDAEQGAWQYRKGRLGDWSMQVMDLDIRLRATSFRHVGIFPEQIEHWRWMEARIAADKRPLSVLNLFGYTGVASLICARAGAKVTHVDASKKAIAWTRENQAVSGLEDKPIRWICDDAVKFVQRELRRGNSYDAILLDPPRYGRGPNNEVWHLFEMLPGLVSDCTKLLSNKPSFMILTAYAVRLSFLTLHEVMRDHLAGHGGEIDSGELVVRDQAGGRRLSTSLYARWVPPGGGA</sequence>
<comment type="caution">
    <text evidence="5">The sequence shown here is derived from an EMBL/GenBank/DDBJ whole genome shotgun (WGS) entry which is preliminary data.</text>
</comment>
<dbReference type="EMBL" id="LJSX01000001">
    <property type="protein sequence ID" value="KPQ12644.1"/>
    <property type="molecule type" value="Genomic_DNA"/>
</dbReference>
<keyword evidence="3" id="KW-0949">S-adenosyl-L-methionine</keyword>
<protein>
    <submittedName>
        <fullName evidence="5 6">23S rRNA (Cytosine1962-C5)-methyltransferase</fullName>
    </submittedName>
</protein>
<proteinExistence type="predicted"/>
<dbReference type="RefSeq" id="WP_074446597.1">
    <property type="nucleotide sequence ID" value="NZ_FMBM01000003.1"/>
</dbReference>
<dbReference type="InterPro" id="IPR019614">
    <property type="entry name" value="SAM-dep_methyl-trfase"/>
</dbReference>
<dbReference type="OrthoDB" id="9805492at2"/>
<dbReference type="Proteomes" id="UP000182800">
    <property type="component" value="Unassembled WGS sequence"/>
</dbReference>
<evidence type="ECO:0000313" key="5">
    <source>
        <dbReference type="EMBL" id="KPQ12644.1"/>
    </source>
</evidence>
<evidence type="ECO:0000313" key="7">
    <source>
        <dbReference type="Proteomes" id="UP000050497"/>
    </source>
</evidence>
<organism evidence="5 7">
    <name type="scientific">Saliniramus fredricksonii</name>
    <dbReference type="NCBI Taxonomy" id="1653334"/>
    <lineage>
        <taxon>Bacteria</taxon>
        <taxon>Pseudomonadati</taxon>
        <taxon>Pseudomonadota</taxon>
        <taxon>Alphaproteobacteria</taxon>
        <taxon>Hyphomicrobiales</taxon>
        <taxon>Salinarimonadaceae</taxon>
        <taxon>Saliniramus</taxon>
    </lineage>
</organism>
<dbReference type="PATRIC" id="fig|1653334.4.peg.1898"/>
<evidence type="ECO:0000313" key="8">
    <source>
        <dbReference type="Proteomes" id="UP000182800"/>
    </source>
</evidence>
<gene>
    <name evidence="5" type="primary">rlmI</name>
    <name evidence="6" type="ORF">GA0071312_3687</name>
    <name evidence="5" type="ORF">HLUCCO17_00690</name>
</gene>
<reference evidence="6 8" key="2">
    <citation type="submission" date="2016-08" db="EMBL/GenBank/DDBJ databases">
        <authorList>
            <person name="Varghese N."/>
            <person name="Submissions Spin"/>
        </authorList>
    </citation>
    <scope>NUCLEOTIDE SEQUENCE [LARGE SCALE GENOMIC DNA]</scope>
    <source>
        <strain evidence="6 8">HL-109</strain>
    </source>
</reference>
<dbReference type="PANTHER" id="PTHR43042">
    <property type="entry name" value="SAM-DEPENDENT METHYLTRANSFERASE"/>
    <property type="match status" value="1"/>
</dbReference>
<dbReference type="CDD" id="cd02440">
    <property type="entry name" value="AdoMet_MTases"/>
    <property type="match status" value="1"/>
</dbReference>
<dbReference type="Gene3D" id="2.60.40.1180">
    <property type="entry name" value="Golgi alpha-mannosidase II"/>
    <property type="match status" value="1"/>
</dbReference>
<dbReference type="InterPro" id="IPR013780">
    <property type="entry name" value="Glyco_hydro_b"/>
</dbReference>
<evidence type="ECO:0000259" key="4">
    <source>
        <dbReference type="Pfam" id="PF10672"/>
    </source>
</evidence>
<dbReference type="AlphaFoldDB" id="A0A0P8BSD8"/>
<dbReference type="PANTHER" id="PTHR43042:SF2">
    <property type="entry name" value="SAM-DEPENDENT METHYLTRANSFERASE"/>
    <property type="match status" value="1"/>
</dbReference>
<dbReference type="GO" id="GO:0008168">
    <property type="term" value="F:methyltransferase activity"/>
    <property type="evidence" value="ECO:0007669"/>
    <property type="project" value="UniProtKB-KW"/>
</dbReference>
<dbReference type="Gene3D" id="3.40.50.150">
    <property type="entry name" value="Vaccinia Virus protein VP39"/>
    <property type="match status" value="1"/>
</dbReference>
<dbReference type="STRING" id="1653334.GA0071312_3687"/>
<dbReference type="InterPro" id="IPR029063">
    <property type="entry name" value="SAM-dependent_MTases_sf"/>
</dbReference>
<keyword evidence="8" id="KW-1185">Reference proteome</keyword>
<dbReference type="SUPFAM" id="SSF53335">
    <property type="entry name" value="S-adenosyl-L-methionine-dependent methyltransferases"/>
    <property type="match status" value="1"/>
</dbReference>